<accession>A0ABP9KV58</accession>
<comment type="caution">
    <text evidence="1">The sequence shown here is derived from an EMBL/GenBank/DDBJ whole genome shotgun (WGS) entry which is preliminary data.</text>
</comment>
<name>A0ABP9KV58_9NOCA</name>
<dbReference type="Proteomes" id="UP001500603">
    <property type="component" value="Unassembled WGS sequence"/>
</dbReference>
<reference evidence="2" key="1">
    <citation type="journal article" date="2019" name="Int. J. Syst. Evol. Microbiol.">
        <title>The Global Catalogue of Microorganisms (GCM) 10K type strain sequencing project: providing services to taxonomists for standard genome sequencing and annotation.</title>
        <authorList>
            <consortium name="The Broad Institute Genomics Platform"/>
            <consortium name="The Broad Institute Genome Sequencing Center for Infectious Disease"/>
            <person name="Wu L."/>
            <person name="Ma J."/>
        </authorList>
    </citation>
    <scope>NUCLEOTIDE SEQUENCE [LARGE SCALE GENOMIC DNA]</scope>
    <source>
        <strain evidence="2">JCM 18298</strain>
    </source>
</reference>
<gene>
    <name evidence="1" type="ORF">GCM10023318_50300</name>
</gene>
<evidence type="ECO:0000313" key="2">
    <source>
        <dbReference type="Proteomes" id="UP001500603"/>
    </source>
</evidence>
<proteinExistence type="predicted"/>
<sequence length="82" mass="8300">MVEGDIELPDVLAACALVAERSSNLNCASSIAETARGSDRALGRSVGSCGALVAAARRYAAPIQMLAVLHGGTGLPHPRSAQ</sequence>
<dbReference type="EMBL" id="BAABJM010000006">
    <property type="protein sequence ID" value="GAA5064398.1"/>
    <property type="molecule type" value="Genomic_DNA"/>
</dbReference>
<protein>
    <submittedName>
        <fullName evidence="1">Uncharacterized protein</fullName>
    </submittedName>
</protein>
<keyword evidence="2" id="KW-1185">Reference proteome</keyword>
<evidence type="ECO:0000313" key="1">
    <source>
        <dbReference type="EMBL" id="GAA5064398.1"/>
    </source>
</evidence>
<organism evidence="1 2">
    <name type="scientific">Nocardia callitridis</name>
    <dbReference type="NCBI Taxonomy" id="648753"/>
    <lineage>
        <taxon>Bacteria</taxon>
        <taxon>Bacillati</taxon>
        <taxon>Actinomycetota</taxon>
        <taxon>Actinomycetes</taxon>
        <taxon>Mycobacteriales</taxon>
        <taxon>Nocardiaceae</taxon>
        <taxon>Nocardia</taxon>
    </lineage>
</organism>